<dbReference type="PANTHER" id="PTHR11820:SF7">
    <property type="entry name" value="ACYLPYRUVASE FAHD1, MITOCHONDRIAL"/>
    <property type="match status" value="1"/>
</dbReference>
<feature type="domain" description="Fumarylacetoacetase-like C-terminal" evidence="2">
    <location>
        <begin position="15"/>
        <end position="187"/>
    </location>
</feature>
<dbReference type="SUPFAM" id="SSF56529">
    <property type="entry name" value="FAH"/>
    <property type="match status" value="1"/>
</dbReference>
<dbReference type="EMBL" id="JBHRYN010000006">
    <property type="protein sequence ID" value="MFC3700644.1"/>
    <property type="molecule type" value="Genomic_DNA"/>
</dbReference>
<proteinExistence type="predicted"/>
<evidence type="ECO:0000256" key="1">
    <source>
        <dbReference type="ARBA" id="ARBA00022723"/>
    </source>
</evidence>
<dbReference type="Gene3D" id="3.90.850.10">
    <property type="entry name" value="Fumarylacetoacetase-like, C-terminal domain"/>
    <property type="match status" value="1"/>
</dbReference>
<dbReference type="PANTHER" id="PTHR11820">
    <property type="entry name" value="ACYLPYRUVASE"/>
    <property type="match status" value="1"/>
</dbReference>
<evidence type="ECO:0000313" key="4">
    <source>
        <dbReference type="Proteomes" id="UP001595710"/>
    </source>
</evidence>
<evidence type="ECO:0000259" key="2">
    <source>
        <dbReference type="Pfam" id="PF01557"/>
    </source>
</evidence>
<name>A0ABV7WQI8_9GAMM</name>
<comment type="caution">
    <text evidence="3">The sequence shown here is derived from an EMBL/GenBank/DDBJ whole genome shotgun (WGS) entry which is preliminary data.</text>
</comment>
<sequence length="202" mass="22669">MNSVTFNEQSIQPSKIICIGRNYVEHIQELGNETPDEMVVFLKPNSAISADLHSEGDQVHYETELCFLIENNQFKGVGIGFDLTKRDLQSKLKSKGLPWERAKAFDRSVVFSQFVELPNGVESMSFHLKINDQIIQVGDVDLMMYKPSQILSEVSQFMSLSDGDIIMTGTPKGVGLLKQGDHFSADLLHHGQKLLSQAWLVK</sequence>
<dbReference type="InterPro" id="IPR011234">
    <property type="entry name" value="Fumarylacetoacetase-like_C"/>
</dbReference>
<gene>
    <name evidence="3" type="ORF">ACFOND_03250</name>
</gene>
<accession>A0ABV7WQI8</accession>
<keyword evidence="1" id="KW-0479">Metal-binding</keyword>
<dbReference type="RefSeq" id="WP_290281160.1">
    <property type="nucleotide sequence ID" value="NZ_JAUFQI010000001.1"/>
</dbReference>
<keyword evidence="3" id="KW-0378">Hydrolase</keyword>
<organism evidence="3 4">
    <name type="scientific">Reinekea marina</name>
    <dbReference type="NCBI Taxonomy" id="1310421"/>
    <lineage>
        <taxon>Bacteria</taxon>
        <taxon>Pseudomonadati</taxon>
        <taxon>Pseudomonadota</taxon>
        <taxon>Gammaproteobacteria</taxon>
        <taxon>Oceanospirillales</taxon>
        <taxon>Saccharospirillaceae</taxon>
        <taxon>Reinekea</taxon>
    </lineage>
</organism>
<dbReference type="GO" id="GO:0016787">
    <property type="term" value="F:hydrolase activity"/>
    <property type="evidence" value="ECO:0007669"/>
    <property type="project" value="UniProtKB-KW"/>
</dbReference>
<dbReference type="Pfam" id="PF01557">
    <property type="entry name" value="FAA_hydrolase"/>
    <property type="match status" value="1"/>
</dbReference>
<dbReference type="InterPro" id="IPR036663">
    <property type="entry name" value="Fumarylacetoacetase_C_sf"/>
</dbReference>
<evidence type="ECO:0000313" key="3">
    <source>
        <dbReference type="EMBL" id="MFC3700644.1"/>
    </source>
</evidence>
<protein>
    <submittedName>
        <fullName evidence="3">Fumarylacetoacetate hydrolase family protein</fullName>
    </submittedName>
</protein>
<reference evidence="4" key="1">
    <citation type="journal article" date="2019" name="Int. J. Syst. Evol. Microbiol.">
        <title>The Global Catalogue of Microorganisms (GCM) 10K type strain sequencing project: providing services to taxonomists for standard genome sequencing and annotation.</title>
        <authorList>
            <consortium name="The Broad Institute Genomics Platform"/>
            <consortium name="The Broad Institute Genome Sequencing Center for Infectious Disease"/>
            <person name="Wu L."/>
            <person name="Ma J."/>
        </authorList>
    </citation>
    <scope>NUCLEOTIDE SEQUENCE [LARGE SCALE GENOMIC DNA]</scope>
    <source>
        <strain evidence="4">CECT 8288</strain>
    </source>
</reference>
<dbReference type="Proteomes" id="UP001595710">
    <property type="component" value="Unassembled WGS sequence"/>
</dbReference>
<keyword evidence="4" id="KW-1185">Reference proteome</keyword>